<accession>A0A6A6LE96</accession>
<keyword evidence="3" id="KW-1185">Reference proteome</keyword>
<dbReference type="Proteomes" id="UP000467840">
    <property type="component" value="Chromosome 1"/>
</dbReference>
<gene>
    <name evidence="2" type="ORF">GH714_024347</name>
</gene>
<dbReference type="EMBL" id="JAAGAX010000011">
    <property type="protein sequence ID" value="KAF2298618.1"/>
    <property type="molecule type" value="Genomic_DNA"/>
</dbReference>
<dbReference type="PANTHER" id="PTHR47874:SF1">
    <property type="entry name" value="OS05G0407900 PROTEIN"/>
    <property type="match status" value="1"/>
</dbReference>
<dbReference type="AlphaFoldDB" id="A0A6A6LE96"/>
<evidence type="ECO:0000256" key="1">
    <source>
        <dbReference type="ARBA" id="ARBA00007626"/>
    </source>
</evidence>
<proteinExistence type="inferred from homology"/>
<evidence type="ECO:0000313" key="2">
    <source>
        <dbReference type="EMBL" id="KAF2298618.1"/>
    </source>
</evidence>
<organism evidence="2 3">
    <name type="scientific">Hevea brasiliensis</name>
    <name type="common">Para rubber tree</name>
    <name type="synonym">Siphonia brasiliensis</name>
    <dbReference type="NCBI Taxonomy" id="3981"/>
    <lineage>
        <taxon>Eukaryota</taxon>
        <taxon>Viridiplantae</taxon>
        <taxon>Streptophyta</taxon>
        <taxon>Embryophyta</taxon>
        <taxon>Tracheophyta</taxon>
        <taxon>Spermatophyta</taxon>
        <taxon>Magnoliopsida</taxon>
        <taxon>eudicotyledons</taxon>
        <taxon>Gunneridae</taxon>
        <taxon>Pentapetalae</taxon>
        <taxon>rosids</taxon>
        <taxon>fabids</taxon>
        <taxon>Malpighiales</taxon>
        <taxon>Euphorbiaceae</taxon>
        <taxon>Crotonoideae</taxon>
        <taxon>Micrandreae</taxon>
        <taxon>Hevea</taxon>
    </lineage>
</organism>
<comment type="similarity">
    <text evidence="1">Belongs to the PPR family. P subfamily.</text>
</comment>
<dbReference type="InterPro" id="IPR044179">
    <property type="entry name" value="PPR5-like"/>
</dbReference>
<sequence>MKRVFKISDAVQAELLSRRRLPTVSHTLAPFTFTLTKSLVYRLAREHGQALLPANVVPNVIALLSNKFSQVETNDWNDLRAKVSHLRDELVQHGGDLIRLLRIKKIEALLRLIPEEEYEPWLNVLLIRVQVQPDLLEGMENSINEAFQHKTTITTTRVMQTTIACYFRCNAVDRLADFIKRAENAGWRTAVLYIIVK</sequence>
<protein>
    <submittedName>
        <fullName evidence="2">Uncharacterized protein</fullName>
    </submittedName>
</protein>
<dbReference type="PANTHER" id="PTHR47874">
    <property type="entry name" value="EXPRESSED PROTEIN"/>
    <property type="match status" value="1"/>
</dbReference>
<comment type="caution">
    <text evidence="2">The sequence shown here is derived from an EMBL/GenBank/DDBJ whole genome shotgun (WGS) entry which is preliminary data.</text>
</comment>
<name>A0A6A6LE96_HEVBR</name>
<evidence type="ECO:0000313" key="3">
    <source>
        <dbReference type="Proteomes" id="UP000467840"/>
    </source>
</evidence>
<dbReference type="GO" id="GO:0003729">
    <property type="term" value="F:mRNA binding"/>
    <property type="evidence" value="ECO:0007669"/>
    <property type="project" value="InterPro"/>
</dbReference>
<reference evidence="2 3" key="1">
    <citation type="journal article" date="2020" name="Mol. Plant">
        <title>The Chromosome-Based Rubber Tree Genome Provides New Insights into Spurge Genome Evolution and Rubber Biosynthesis.</title>
        <authorList>
            <person name="Liu J."/>
            <person name="Shi C."/>
            <person name="Shi C.C."/>
            <person name="Li W."/>
            <person name="Zhang Q.J."/>
            <person name="Zhang Y."/>
            <person name="Li K."/>
            <person name="Lu H.F."/>
            <person name="Shi C."/>
            <person name="Zhu S.T."/>
            <person name="Xiao Z.Y."/>
            <person name="Nan H."/>
            <person name="Yue Y."/>
            <person name="Zhu X.G."/>
            <person name="Wu Y."/>
            <person name="Hong X.N."/>
            <person name="Fan G.Y."/>
            <person name="Tong Y."/>
            <person name="Zhang D."/>
            <person name="Mao C.L."/>
            <person name="Liu Y.L."/>
            <person name="Hao S.J."/>
            <person name="Liu W.Q."/>
            <person name="Lv M.Q."/>
            <person name="Zhang H.B."/>
            <person name="Liu Y."/>
            <person name="Hu-Tang G.R."/>
            <person name="Wang J.P."/>
            <person name="Wang J.H."/>
            <person name="Sun Y.H."/>
            <person name="Ni S.B."/>
            <person name="Chen W.B."/>
            <person name="Zhang X.C."/>
            <person name="Jiao Y.N."/>
            <person name="Eichler E.E."/>
            <person name="Li G.H."/>
            <person name="Liu X."/>
            <person name="Gao L.Z."/>
        </authorList>
    </citation>
    <scope>NUCLEOTIDE SEQUENCE [LARGE SCALE GENOMIC DNA]</scope>
    <source>
        <strain evidence="3">cv. GT1</strain>
        <tissue evidence="2">Leaf</tissue>
    </source>
</reference>